<comment type="caution">
    <text evidence="1">The sequence shown here is derived from an EMBL/GenBank/DDBJ whole genome shotgun (WGS) entry which is preliminary data.</text>
</comment>
<evidence type="ECO:0008006" key="3">
    <source>
        <dbReference type="Google" id="ProtNLM"/>
    </source>
</evidence>
<dbReference type="InterPro" id="IPR008551">
    <property type="entry name" value="TANGO2"/>
</dbReference>
<sequence>MCTVICLWRPGHAWPVLVAANRDERVDRAWQGPAAHWPGHPGVVGGRDLTAGGTWMAMGPQGVMAAILNRPGSLGPAAGKRSRGDLPLRAAATPSARAGVEAITAIEAADWRPFNMVIADRDSAWFVKGLGEGRPLASRLPPGVSMVTAHDPNDLTSPRTARHLPRFQAAPPPDPDHDDWQAWEVLLSDDTSRPGMGAEALRVPPVGGFGTVSASLVALAADGRRRWRFCPGPPGTAPFVPVALPGP</sequence>
<dbReference type="PANTHER" id="PTHR17985:SF8">
    <property type="entry name" value="TRANSPORT AND GOLGI ORGANIZATION PROTEIN 2 HOMOLOG"/>
    <property type="match status" value="1"/>
</dbReference>
<name>A0A6M1LQE2_9PROT</name>
<keyword evidence="2" id="KW-1185">Reference proteome</keyword>
<dbReference type="PANTHER" id="PTHR17985">
    <property type="entry name" value="SER/THR-RICH PROTEIN T10 IN DGCR REGION"/>
    <property type="match status" value="1"/>
</dbReference>
<evidence type="ECO:0000313" key="1">
    <source>
        <dbReference type="EMBL" id="NGM22242.1"/>
    </source>
</evidence>
<protein>
    <recommendedName>
        <fullName evidence="3">NRDE family protein</fullName>
    </recommendedName>
</protein>
<dbReference type="EMBL" id="JAAIKB010000008">
    <property type="protein sequence ID" value="NGM22242.1"/>
    <property type="molecule type" value="Genomic_DNA"/>
</dbReference>
<gene>
    <name evidence="1" type="ORF">G3576_19645</name>
</gene>
<evidence type="ECO:0000313" key="2">
    <source>
        <dbReference type="Proteomes" id="UP000475385"/>
    </source>
</evidence>
<dbReference type="Pfam" id="PF05742">
    <property type="entry name" value="TANGO2"/>
    <property type="match status" value="1"/>
</dbReference>
<dbReference type="Proteomes" id="UP000475385">
    <property type="component" value="Unassembled WGS sequence"/>
</dbReference>
<proteinExistence type="predicted"/>
<dbReference type="AlphaFoldDB" id="A0A6M1LQE2"/>
<organism evidence="1 2">
    <name type="scientific">Falsiroseomonas algicola</name>
    <dbReference type="NCBI Taxonomy" id="2716930"/>
    <lineage>
        <taxon>Bacteria</taxon>
        <taxon>Pseudomonadati</taxon>
        <taxon>Pseudomonadota</taxon>
        <taxon>Alphaproteobacteria</taxon>
        <taxon>Acetobacterales</taxon>
        <taxon>Roseomonadaceae</taxon>
        <taxon>Falsiroseomonas</taxon>
    </lineage>
</organism>
<dbReference type="RefSeq" id="WP_164696139.1">
    <property type="nucleotide sequence ID" value="NZ_JAAIKB010000008.1"/>
</dbReference>
<reference evidence="1 2" key="1">
    <citation type="submission" date="2020-03" db="EMBL/GenBank/DDBJ databases">
        <title>Roseomonas stagni sp. nov., isolated from pond water in Japan.</title>
        <authorList>
            <person name="Furuhata K."/>
            <person name="Miyamoto H."/>
            <person name="Goto K."/>
        </authorList>
    </citation>
    <scope>NUCLEOTIDE SEQUENCE [LARGE SCALE GENOMIC DNA]</scope>
    <source>
        <strain evidence="1 2">PeD5</strain>
    </source>
</reference>
<accession>A0A6M1LQE2</accession>